<reference evidence="4" key="1">
    <citation type="journal article" date="2019" name="Int. J. Syst. Evol. Microbiol.">
        <title>The Global Catalogue of Microorganisms (GCM) 10K type strain sequencing project: providing services to taxonomists for standard genome sequencing and annotation.</title>
        <authorList>
            <consortium name="The Broad Institute Genomics Platform"/>
            <consortium name="The Broad Institute Genome Sequencing Center for Infectious Disease"/>
            <person name="Wu L."/>
            <person name="Ma J."/>
        </authorList>
    </citation>
    <scope>NUCLEOTIDE SEQUENCE [LARGE SCALE GENOMIC DNA]</scope>
    <source>
        <strain evidence="4">CCUG 62952</strain>
    </source>
</reference>
<keyword evidence="2" id="KW-0472">Membrane</keyword>
<keyword evidence="2" id="KW-1133">Transmembrane helix</keyword>
<comment type="caution">
    <text evidence="3">The sequence shown here is derived from an EMBL/GenBank/DDBJ whole genome shotgun (WGS) entry which is preliminary data.</text>
</comment>
<feature type="transmembrane region" description="Helical" evidence="2">
    <location>
        <begin position="12"/>
        <end position="35"/>
    </location>
</feature>
<dbReference type="RefSeq" id="WP_386407626.1">
    <property type="nucleotide sequence ID" value="NZ_JBHTJH010000008.1"/>
</dbReference>
<keyword evidence="2" id="KW-0812">Transmembrane</keyword>
<sequence>MKQENNNKEFTALYIICYVCVLLFIVAMASFLQAIRLNDHCAQLRNENDRLKSELVLLNQAEPDEGIGNEPNLK</sequence>
<evidence type="ECO:0000256" key="2">
    <source>
        <dbReference type="SAM" id="Phobius"/>
    </source>
</evidence>
<dbReference type="EMBL" id="JBHTJH010000008">
    <property type="protein sequence ID" value="MFD0862505.1"/>
    <property type="molecule type" value="Genomic_DNA"/>
</dbReference>
<evidence type="ECO:0000313" key="3">
    <source>
        <dbReference type="EMBL" id="MFD0862505.1"/>
    </source>
</evidence>
<dbReference type="Proteomes" id="UP001596978">
    <property type="component" value="Unassembled WGS sequence"/>
</dbReference>
<feature type="coiled-coil region" evidence="1">
    <location>
        <begin position="34"/>
        <end position="61"/>
    </location>
</feature>
<protein>
    <submittedName>
        <fullName evidence="3">Uncharacterized protein</fullName>
    </submittedName>
</protein>
<proteinExistence type="predicted"/>
<accession>A0ABW3CXI2</accession>
<keyword evidence="4" id="KW-1185">Reference proteome</keyword>
<evidence type="ECO:0000256" key="1">
    <source>
        <dbReference type="SAM" id="Coils"/>
    </source>
</evidence>
<evidence type="ECO:0000313" key="4">
    <source>
        <dbReference type="Proteomes" id="UP001596978"/>
    </source>
</evidence>
<keyword evidence="1" id="KW-0175">Coiled coil</keyword>
<organism evidence="3 4">
    <name type="scientific">Sungkyunkwania multivorans</name>
    <dbReference type="NCBI Taxonomy" id="1173618"/>
    <lineage>
        <taxon>Bacteria</taxon>
        <taxon>Pseudomonadati</taxon>
        <taxon>Bacteroidota</taxon>
        <taxon>Flavobacteriia</taxon>
        <taxon>Flavobacteriales</taxon>
        <taxon>Flavobacteriaceae</taxon>
        <taxon>Sungkyunkwania</taxon>
    </lineage>
</organism>
<gene>
    <name evidence="3" type="ORF">ACFQ1M_09825</name>
</gene>
<name>A0ABW3CXI2_9FLAO</name>